<dbReference type="Proteomes" id="UP000293342">
    <property type="component" value="Unassembled WGS sequence"/>
</dbReference>
<evidence type="ECO:0000313" key="3">
    <source>
        <dbReference type="Proteomes" id="UP000293342"/>
    </source>
</evidence>
<accession>A0A4R0JXN1</accession>
<reference evidence="2 3" key="1">
    <citation type="submission" date="2019-02" db="EMBL/GenBank/DDBJ databases">
        <title>Kribbella capetownensis sp. nov. and Kribbella speibonae sp. nov., isolated from soil.</title>
        <authorList>
            <person name="Curtis S.M."/>
            <person name="Norton I."/>
            <person name="Everest G.J."/>
            <person name="Meyers P.R."/>
        </authorList>
    </citation>
    <scope>NUCLEOTIDE SEQUENCE [LARGE SCALE GENOMIC DNA]</scope>
    <source>
        <strain evidence="2 3">YM53</strain>
    </source>
</reference>
<evidence type="ECO:0000313" key="2">
    <source>
        <dbReference type="EMBL" id="TCC51004.1"/>
    </source>
</evidence>
<comment type="caution">
    <text evidence="2">The sequence shown here is derived from an EMBL/GenBank/DDBJ whole genome shotgun (WGS) entry which is preliminary data.</text>
</comment>
<name>A0A4R0JXN1_9ACTN</name>
<sequence>MAVVRINPSSEEYRRFVHLYEVARALRPSKIDRWNRELYATVGEADCWGSLQPDGSFKFSKELVFDKLGDHATPQERVQALTTVLHESNHARVQIDAADEPNAVRSRHSKSLDEGLTEWISVDDVAMFADRAGYGELPDPPAAYPAAYHAANSLLEYPAGADAARRTADRAIDAPVVMRWDVITDEIVKNKLADVVPRDPQHQQAARAELINAMTQLSWGHLDTSQPIVGPVVARDTTRALDNATQRVRDHYTKSPSTPYPTKTASAVSQPHDPGAEMRVLTGLAPAAQAPLSMPELGDRARTDAAHGRVSSSRRGSPNRFGRPVVREP</sequence>
<dbReference type="AlphaFoldDB" id="A0A4R0JXN1"/>
<evidence type="ECO:0000256" key="1">
    <source>
        <dbReference type="SAM" id="MobiDB-lite"/>
    </source>
</evidence>
<dbReference type="RefSeq" id="WP_131513698.1">
    <property type="nucleotide sequence ID" value="NZ_SJKD01000002.1"/>
</dbReference>
<organism evidence="2 3">
    <name type="scientific">Kribbella capetownensis</name>
    <dbReference type="NCBI Taxonomy" id="1572659"/>
    <lineage>
        <taxon>Bacteria</taxon>
        <taxon>Bacillati</taxon>
        <taxon>Actinomycetota</taxon>
        <taxon>Actinomycetes</taxon>
        <taxon>Propionibacteriales</taxon>
        <taxon>Kribbellaceae</taxon>
        <taxon>Kribbella</taxon>
    </lineage>
</organism>
<dbReference type="EMBL" id="SJKD01000002">
    <property type="protein sequence ID" value="TCC51004.1"/>
    <property type="molecule type" value="Genomic_DNA"/>
</dbReference>
<gene>
    <name evidence="2" type="ORF">E0H75_12725</name>
</gene>
<dbReference type="OrthoDB" id="3824163at2"/>
<feature type="region of interest" description="Disordered" evidence="1">
    <location>
        <begin position="251"/>
        <end position="274"/>
    </location>
</feature>
<protein>
    <submittedName>
        <fullName evidence="2">Uncharacterized protein</fullName>
    </submittedName>
</protein>
<keyword evidence="3" id="KW-1185">Reference proteome</keyword>
<feature type="region of interest" description="Disordered" evidence="1">
    <location>
        <begin position="289"/>
        <end position="329"/>
    </location>
</feature>
<feature type="compositionally biased region" description="Low complexity" evidence="1">
    <location>
        <begin position="254"/>
        <end position="267"/>
    </location>
</feature>
<feature type="compositionally biased region" description="Basic and acidic residues" evidence="1">
    <location>
        <begin position="297"/>
        <end position="307"/>
    </location>
</feature>
<proteinExistence type="predicted"/>